<organism evidence="3 4">
    <name type="scientific">Roseovarius phycicola</name>
    <dbReference type="NCBI Taxonomy" id="3080976"/>
    <lineage>
        <taxon>Bacteria</taxon>
        <taxon>Pseudomonadati</taxon>
        <taxon>Pseudomonadota</taxon>
        <taxon>Alphaproteobacteria</taxon>
        <taxon>Rhodobacterales</taxon>
        <taxon>Roseobacteraceae</taxon>
        <taxon>Roseovarius</taxon>
    </lineage>
</organism>
<dbReference type="EMBL" id="CP146069">
    <property type="protein sequence ID" value="WWR47579.1"/>
    <property type="molecule type" value="Genomic_DNA"/>
</dbReference>
<sequence length="187" mass="19305">MLKIFYRIPVILGALVVSIGMISAPASATTCGAVDYFGTQGGMFLGTPEGCGVGNDKGAQGYGTLNGWTLGESVGENPEGDGKIDLTVTGQDWSITNTGGFKHLALAIKQAKSYAFFVLDLNKALSGTWGTEGPASTINGFSHISAWYKGDGTPPPPPPPSNVPLPAAAWMLLAALGSLVVFRKKSA</sequence>
<proteinExistence type="predicted"/>
<keyword evidence="1" id="KW-0472">Membrane</keyword>
<dbReference type="RefSeq" id="WP_338550406.1">
    <property type="nucleotide sequence ID" value="NZ_CP146069.1"/>
</dbReference>
<protein>
    <submittedName>
        <fullName evidence="3">VPLPA-CTERM sorting domain-containing protein</fullName>
    </submittedName>
</protein>
<evidence type="ECO:0000256" key="2">
    <source>
        <dbReference type="SAM" id="SignalP"/>
    </source>
</evidence>
<keyword evidence="1" id="KW-0812">Transmembrane</keyword>
<dbReference type="InterPro" id="IPR022472">
    <property type="entry name" value="VPLPA-CTERM"/>
</dbReference>
<feature type="transmembrane region" description="Helical" evidence="1">
    <location>
        <begin position="163"/>
        <end position="182"/>
    </location>
</feature>
<evidence type="ECO:0000256" key="1">
    <source>
        <dbReference type="SAM" id="Phobius"/>
    </source>
</evidence>
<dbReference type="NCBIfam" id="TIGR03370">
    <property type="entry name" value="VPLPA-CTERM"/>
    <property type="match status" value="1"/>
</dbReference>
<feature type="signal peptide" evidence="2">
    <location>
        <begin position="1"/>
        <end position="28"/>
    </location>
</feature>
<reference evidence="3 4" key="1">
    <citation type="submission" date="2023-10" db="EMBL/GenBank/DDBJ databases">
        <title>Roseovarius strain S88 nov., isolated from a marine algae.</title>
        <authorList>
            <person name="Lee M.W."/>
            <person name="Lee J.K."/>
            <person name="Kim J.M."/>
            <person name="Choi D.G."/>
            <person name="Baek J.H."/>
            <person name="Bayburt H."/>
            <person name="Jung J.J."/>
            <person name="Han D.M."/>
            <person name="Jeon C.O."/>
        </authorList>
    </citation>
    <scope>NUCLEOTIDE SEQUENCE [LARGE SCALE GENOMIC DNA]</scope>
    <source>
        <strain evidence="3 4">S88</strain>
    </source>
</reference>
<gene>
    <name evidence="3" type="ORF">RZ517_05240</name>
</gene>
<keyword evidence="2" id="KW-0732">Signal</keyword>
<name>A0ABZ2HN61_9RHOB</name>
<accession>A0ABZ2HN61</accession>
<evidence type="ECO:0000313" key="4">
    <source>
        <dbReference type="Proteomes" id="UP001364156"/>
    </source>
</evidence>
<evidence type="ECO:0000313" key="3">
    <source>
        <dbReference type="EMBL" id="WWR47579.1"/>
    </source>
</evidence>
<feature type="chain" id="PRO_5045663727" evidence="2">
    <location>
        <begin position="29"/>
        <end position="187"/>
    </location>
</feature>
<keyword evidence="4" id="KW-1185">Reference proteome</keyword>
<dbReference type="Proteomes" id="UP001364156">
    <property type="component" value="Chromosome"/>
</dbReference>
<keyword evidence="1" id="KW-1133">Transmembrane helix</keyword>